<feature type="compositionally biased region" description="Acidic residues" evidence="1">
    <location>
        <begin position="146"/>
        <end position="156"/>
    </location>
</feature>
<sequence>MDELGNNLVRYWNEAYEEDLLDYENEEEKEPEGDWRGVGGLVTEVSSSFGRLGGVVEGFSGKGVGGRLNRESFKSGEVFLPAVMELGCYFGFVKAVSFLGRGCCVLCCHAFPREMEDGDVDGEGQVARQMEEGEGDVDAEVGTQIEEGDGDAEVGR</sequence>
<dbReference type="AlphaFoldDB" id="A0A0L9U3B8"/>
<proteinExistence type="predicted"/>
<reference evidence="3" key="1">
    <citation type="journal article" date="2015" name="Proc. Natl. Acad. Sci. U.S.A.">
        <title>Genome sequencing of adzuki bean (Vigna angularis) provides insight into high starch and low fat accumulation and domestication.</title>
        <authorList>
            <person name="Yang K."/>
            <person name="Tian Z."/>
            <person name="Chen C."/>
            <person name="Luo L."/>
            <person name="Zhao B."/>
            <person name="Wang Z."/>
            <person name="Yu L."/>
            <person name="Li Y."/>
            <person name="Sun Y."/>
            <person name="Li W."/>
            <person name="Chen Y."/>
            <person name="Li Y."/>
            <person name="Zhang Y."/>
            <person name="Ai D."/>
            <person name="Zhao J."/>
            <person name="Shang C."/>
            <person name="Ma Y."/>
            <person name="Wu B."/>
            <person name="Wang M."/>
            <person name="Gao L."/>
            <person name="Sun D."/>
            <person name="Zhang P."/>
            <person name="Guo F."/>
            <person name="Wang W."/>
            <person name="Li Y."/>
            <person name="Wang J."/>
            <person name="Varshney R.K."/>
            <person name="Wang J."/>
            <person name="Ling H.Q."/>
            <person name="Wan P."/>
        </authorList>
    </citation>
    <scope>NUCLEOTIDE SEQUENCE</scope>
    <source>
        <strain evidence="3">cv. Jingnong 6</strain>
    </source>
</reference>
<accession>A0A0L9U3B8</accession>
<evidence type="ECO:0000256" key="1">
    <source>
        <dbReference type="SAM" id="MobiDB-lite"/>
    </source>
</evidence>
<gene>
    <name evidence="2" type="ORF">LR48_Vigan03g054300</name>
</gene>
<evidence type="ECO:0000313" key="2">
    <source>
        <dbReference type="EMBL" id="KOM37162.1"/>
    </source>
</evidence>
<dbReference type="Gramene" id="KOM37162">
    <property type="protein sequence ID" value="KOM37162"/>
    <property type="gene ID" value="LR48_Vigan03g054300"/>
</dbReference>
<dbReference type="EMBL" id="CM003373">
    <property type="protein sequence ID" value="KOM37162.1"/>
    <property type="molecule type" value="Genomic_DNA"/>
</dbReference>
<dbReference type="Proteomes" id="UP000053144">
    <property type="component" value="Chromosome 3"/>
</dbReference>
<protein>
    <submittedName>
        <fullName evidence="2">Uncharacterized protein</fullName>
    </submittedName>
</protein>
<evidence type="ECO:0000313" key="3">
    <source>
        <dbReference type="Proteomes" id="UP000053144"/>
    </source>
</evidence>
<organism evidence="2 3">
    <name type="scientific">Phaseolus angularis</name>
    <name type="common">Azuki bean</name>
    <name type="synonym">Vigna angularis</name>
    <dbReference type="NCBI Taxonomy" id="3914"/>
    <lineage>
        <taxon>Eukaryota</taxon>
        <taxon>Viridiplantae</taxon>
        <taxon>Streptophyta</taxon>
        <taxon>Embryophyta</taxon>
        <taxon>Tracheophyta</taxon>
        <taxon>Spermatophyta</taxon>
        <taxon>Magnoliopsida</taxon>
        <taxon>eudicotyledons</taxon>
        <taxon>Gunneridae</taxon>
        <taxon>Pentapetalae</taxon>
        <taxon>rosids</taxon>
        <taxon>fabids</taxon>
        <taxon>Fabales</taxon>
        <taxon>Fabaceae</taxon>
        <taxon>Papilionoideae</taxon>
        <taxon>50 kb inversion clade</taxon>
        <taxon>NPAAA clade</taxon>
        <taxon>indigoferoid/millettioid clade</taxon>
        <taxon>Phaseoleae</taxon>
        <taxon>Vigna</taxon>
    </lineage>
</organism>
<feature type="region of interest" description="Disordered" evidence="1">
    <location>
        <begin position="118"/>
        <end position="156"/>
    </location>
</feature>
<name>A0A0L9U3B8_PHAAN</name>